<evidence type="ECO:0008006" key="4">
    <source>
        <dbReference type="Google" id="ProtNLM"/>
    </source>
</evidence>
<dbReference type="Gene3D" id="3.40.50.1820">
    <property type="entry name" value="alpha/beta hydrolase"/>
    <property type="match status" value="1"/>
</dbReference>
<dbReference type="InterPro" id="IPR029058">
    <property type="entry name" value="AB_hydrolase_fold"/>
</dbReference>
<protein>
    <recommendedName>
        <fullName evidence="4">AB hydrolase-1 domain-containing protein</fullName>
    </recommendedName>
</protein>
<proteinExistence type="predicted"/>
<organism evidence="2 3">
    <name type="scientific">Steccherinum ochraceum</name>
    <dbReference type="NCBI Taxonomy" id="92696"/>
    <lineage>
        <taxon>Eukaryota</taxon>
        <taxon>Fungi</taxon>
        <taxon>Dikarya</taxon>
        <taxon>Basidiomycota</taxon>
        <taxon>Agaricomycotina</taxon>
        <taxon>Agaricomycetes</taxon>
        <taxon>Polyporales</taxon>
        <taxon>Steccherinaceae</taxon>
        <taxon>Steccherinum</taxon>
    </lineage>
</organism>
<sequence>MPYLDLVAKDDYASIWYRTNSQCQNVGGFDPAKPTIVMLHPLHVDSEWLYPQLDDPRLNDRYNIIAFDTRITGKSFHRFSGRYDLWVAAADIAHAFYHLRLPPAHVFASEVWAYVALRFAALFPDLCLSLTLCNVSAPTEPKAVFDGFEELTRLWCYAEDLETFEYACGLHLSYNASQDVHPDFADEIVAYFQMNFPPFKRTALITVAQVVLNRTPMTLSELAAVKCPVLICQAHENPLFPAVFAHKLAEDLKGVPGGAVLYDVKAAIGFVTIFNASIINKVFSAFLARQPTTSSELKEPPRSLPDMMQAALSRLAKFESDPSVAKRDPRSPLSFSRVTDEVFKSQVDTFKAFEKGQRKAFSPLSSNGRPIRKYSERKDDWMQINSDGFSYTSPSVRKESKVVDSKSGKEHKKEKGKDKDWLAKLVDPRSKDKSSKLSPPLDQPLPPPPPSTTTVALEEVDIPLTDPVSSSEQAMARERRMVVGPNCTVVEQQVLKGSMTKVIATSHGSSGVRKFL</sequence>
<evidence type="ECO:0000313" key="3">
    <source>
        <dbReference type="Proteomes" id="UP000292702"/>
    </source>
</evidence>
<name>A0A4R0RX02_9APHY</name>
<feature type="compositionally biased region" description="Pro residues" evidence="1">
    <location>
        <begin position="441"/>
        <end position="451"/>
    </location>
</feature>
<dbReference type="AlphaFoldDB" id="A0A4R0RX02"/>
<reference evidence="2 3" key="1">
    <citation type="submission" date="2018-11" db="EMBL/GenBank/DDBJ databases">
        <title>Genome assembly of Steccherinum ochraceum LE-BIN_3174, the white-rot fungus of the Steccherinaceae family (The Residual Polyporoid clade, Polyporales, Basidiomycota).</title>
        <authorList>
            <person name="Fedorova T.V."/>
            <person name="Glazunova O.A."/>
            <person name="Landesman E.O."/>
            <person name="Moiseenko K.V."/>
            <person name="Psurtseva N.V."/>
            <person name="Savinova O.S."/>
            <person name="Shakhova N.V."/>
            <person name="Tyazhelova T.V."/>
            <person name="Vasina D.V."/>
        </authorList>
    </citation>
    <scope>NUCLEOTIDE SEQUENCE [LARGE SCALE GENOMIC DNA]</scope>
    <source>
        <strain evidence="2 3">LE-BIN_3174</strain>
    </source>
</reference>
<dbReference type="SUPFAM" id="SSF53474">
    <property type="entry name" value="alpha/beta-Hydrolases"/>
    <property type="match status" value="1"/>
</dbReference>
<feature type="compositionally biased region" description="Polar residues" evidence="1">
    <location>
        <begin position="384"/>
        <end position="395"/>
    </location>
</feature>
<evidence type="ECO:0000256" key="1">
    <source>
        <dbReference type="SAM" id="MobiDB-lite"/>
    </source>
</evidence>
<dbReference type="OrthoDB" id="19657at2759"/>
<keyword evidence="3" id="KW-1185">Reference proteome</keyword>
<dbReference type="Proteomes" id="UP000292702">
    <property type="component" value="Unassembled WGS sequence"/>
</dbReference>
<feature type="compositionally biased region" description="Basic and acidic residues" evidence="1">
    <location>
        <begin position="396"/>
        <end position="435"/>
    </location>
</feature>
<dbReference type="STRING" id="92696.A0A4R0RX02"/>
<evidence type="ECO:0000313" key="2">
    <source>
        <dbReference type="EMBL" id="TCD70469.1"/>
    </source>
</evidence>
<accession>A0A4R0RX02</accession>
<comment type="caution">
    <text evidence="2">The sequence shown here is derived from an EMBL/GenBank/DDBJ whole genome shotgun (WGS) entry which is preliminary data.</text>
</comment>
<feature type="region of interest" description="Disordered" evidence="1">
    <location>
        <begin position="384"/>
        <end position="454"/>
    </location>
</feature>
<gene>
    <name evidence="2" type="ORF">EIP91_003230</name>
</gene>
<dbReference type="EMBL" id="RWJN01000020">
    <property type="protein sequence ID" value="TCD70469.1"/>
    <property type="molecule type" value="Genomic_DNA"/>
</dbReference>